<feature type="binding site" evidence="6">
    <location>
        <position position="233"/>
    </location>
    <ligand>
        <name>phosphate</name>
        <dbReference type="ChEBI" id="CHEBI:43474"/>
    </ligand>
</feature>
<accession>A0A316VGB6</accession>
<evidence type="ECO:0000256" key="2">
    <source>
        <dbReference type="ARBA" id="ARBA00006751"/>
    </source>
</evidence>
<feature type="binding site" evidence="6">
    <location>
        <position position="74"/>
    </location>
    <ligand>
        <name>phosphate</name>
        <dbReference type="ChEBI" id="CHEBI:43474"/>
    </ligand>
</feature>
<evidence type="ECO:0000256" key="4">
    <source>
        <dbReference type="ARBA" id="ARBA00022679"/>
    </source>
</evidence>
<dbReference type="SUPFAM" id="SSF53167">
    <property type="entry name" value="Purine and uridine phosphorylases"/>
    <property type="match status" value="1"/>
</dbReference>
<evidence type="ECO:0000259" key="7">
    <source>
        <dbReference type="Pfam" id="PF01048"/>
    </source>
</evidence>
<evidence type="ECO:0000313" key="8">
    <source>
        <dbReference type="EMBL" id="PWN36108.1"/>
    </source>
</evidence>
<dbReference type="GO" id="GO:0009116">
    <property type="term" value="P:nucleoside metabolic process"/>
    <property type="evidence" value="ECO:0007669"/>
    <property type="project" value="InterPro"/>
</dbReference>
<keyword evidence="3 5" id="KW-0328">Glycosyltransferase</keyword>
<comment type="similarity">
    <text evidence="2 5">Belongs to the PNP/MTAP phosphorylase family.</text>
</comment>
<evidence type="ECO:0000313" key="9">
    <source>
        <dbReference type="Proteomes" id="UP000245771"/>
    </source>
</evidence>
<feature type="binding site" evidence="6">
    <location>
        <position position="214"/>
    </location>
    <ligand>
        <name>a purine D-ribonucleoside</name>
        <dbReference type="ChEBI" id="CHEBI:142355"/>
    </ligand>
</feature>
<dbReference type="EC" id="2.4.2.1" evidence="5"/>
<dbReference type="InterPro" id="IPR000845">
    <property type="entry name" value="Nucleoside_phosphorylase_d"/>
</dbReference>
<dbReference type="NCBIfam" id="NF006054">
    <property type="entry name" value="PRK08202.1"/>
    <property type="match status" value="1"/>
</dbReference>
<dbReference type="AlphaFoldDB" id="A0A316VGB6"/>
<reference evidence="8 9" key="1">
    <citation type="journal article" date="2018" name="Mol. Biol. Evol.">
        <title>Broad Genomic Sampling Reveals a Smut Pathogenic Ancestry of the Fungal Clade Ustilaginomycotina.</title>
        <authorList>
            <person name="Kijpornyongpan T."/>
            <person name="Mondo S.J."/>
            <person name="Barry K."/>
            <person name="Sandor L."/>
            <person name="Lee J."/>
            <person name="Lipzen A."/>
            <person name="Pangilinan J."/>
            <person name="LaButti K."/>
            <person name="Hainaut M."/>
            <person name="Henrissat B."/>
            <person name="Grigoriev I.V."/>
            <person name="Spatafora J.W."/>
            <person name="Aime M.C."/>
        </authorList>
    </citation>
    <scope>NUCLEOTIDE SEQUENCE [LARGE SCALE GENOMIC DNA]</scope>
    <source>
        <strain evidence="8 9">MCA 3882</strain>
    </source>
</reference>
<keyword evidence="9" id="KW-1185">Reference proteome</keyword>
<comment type="function">
    <text evidence="5">The purine nucleoside phosphorylases catalyze the phosphorolytic breakdown of the N-glycosidic bond in the beta-(deoxy)ribonucleoside molecules, with the formation of the corresponding free purine bases and pentose-1-phosphate.</text>
</comment>
<dbReference type="Gene3D" id="3.40.50.1580">
    <property type="entry name" value="Nucleoside phosphorylase domain"/>
    <property type="match status" value="1"/>
</dbReference>
<dbReference type="FunCoup" id="A0A316VGB6">
    <property type="interactions" value="244"/>
</dbReference>
<organism evidence="8 9">
    <name type="scientific">Meira miltonrushii</name>
    <dbReference type="NCBI Taxonomy" id="1280837"/>
    <lineage>
        <taxon>Eukaryota</taxon>
        <taxon>Fungi</taxon>
        <taxon>Dikarya</taxon>
        <taxon>Basidiomycota</taxon>
        <taxon>Ustilaginomycotina</taxon>
        <taxon>Exobasidiomycetes</taxon>
        <taxon>Exobasidiales</taxon>
        <taxon>Brachybasidiaceae</taxon>
        <taxon>Meira</taxon>
    </lineage>
</organism>
<name>A0A316VGB6_9BASI</name>
<feature type="binding site" evidence="6">
    <location>
        <position position="256"/>
    </location>
    <ligand>
        <name>a purine D-ribonucleoside</name>
        <dbReference type="ChEBI" id="CHEBI:142355"/>
    </ligand>
</feature>
<evidence type="ECO:0000256" key="6">
    <source>
        <dbReference type="PIRSR" id="PIRSR000477-2"/>
    </source>
</evidence>
<dbReference type="NCBIfam" id="TIGR01697">
    <property type="entry name" value="PNPH-PUNA-XAPA"/>
    <property type="match status" value="1"/>
</dbReference>
<dbReference type="EMBL" id="KZ819603">
    <property type="protein sequence ID" value="PWN36108.1"/>
    <property type="molecule type" value="Genomic_DNA"/>
</dbReference>
<feature type="binding site" evidence="6">
    <location>
        <position position="43"/>
    </location>
    <ligand>
        <name>phosphate</name>
        <dbReference type="ChEBI" id="CHEBI:43474"/>
    </ligand>
</feature>
<dbReference type="STRING" id="1280837.A0A316VGB6"/>
<dbReference type="PANTHER" id="PTHR11904:SF9">
    <property type="entry name" value="PURINE NUCLEOSIDE PHOSPHORYLASE-RELATED"/>
    <property type="match status" value="1"/>
</dbReference>
<comment type="pathway">
    <text evidence="1 5">Purine metabolism; purine nucleoside salvage.</text>
</comment>
<dbReference type="Proteomes" id="UP000245771">
    <property type="component" value="Unassembled WGS sequence"/>
</dbReference>
<gene>
    <name evidence="8" type="ORF">FA14DRAFT_160977</name>
</gene>
<dbReference type="UniPathway" id="UPA00606"/>
<sequence>MSNYITEEQLSQLPREYGDAVDSIRKRLPAELSKPDWGIVCGSGLSGLGDHIVDKVAIDYDSIPGFSNSTVQGHKSSLAFGYLVSDQKRVPIVAALGRFHLYEGHSPQTAVFPVRVMRCLGAKAVVVTNAAGGLRHDWEVGTIMGMHDHIGLPSLTALNPLIGPSFALGPRFPSMSDAYDPLFRVQMFKAAKSLGISHRVQSGIYVFLTGPTYESRAESKFLRQIGADAVGMSTVPEVIAARQSGMRVLAISLITNQVVIKDYFDAKAAAEQDISLEEVERITTEDSKEAANHEEVLEVGKLRADDVRKMVEYVICNTPV</sequence>
<dbReference type="PIRSF" id="PIRSF000477">
    <property type="entry name" value="PurNPase"/>
    <property type="match status" value="1"/>
</dbReference>
<dbReference type="GeneID" id="37020696"/>
<keyword evidence="4 5" id="KW-0808">Transferase</keyword>
<dbReference type="OrthoDB" id="10261782at2759"/>
<proteinExistence type="inferred from homology"/>
<evidence type="ECO:0000256" key="1">
    <source>
        <dbReference type="ARBA" id="ARBA00005058"/>
    </source>
</evidence>
<dbReference type="PANTHER" id="PTHR11904">
    <property type="entry name" value="METHYLTHIOADENOSINE/PURINE NUCLEOSIDE PHOSPHORYLASE"/>
    <property type="match status" value="1"/>
</dbReference>
<feature type="binding site" evidence="6">
    <location>
        <begin position="98"/>
        <end position="100"/>
    </location>
    <ligand>
        <name>phosphate</name>
        <dbReference type="ChEBI" id="CHEBI:43474"/>
    </ligand>
</feature>
<dbReference type="GO" id="GO:0004731">
    <property type="term" value="F:purine-nucleoside phosphorylase activity"/>
    <property type="evidence" value="ECO:0007669"/>
    <property type="project" value="UniProtKB-EC"/>
</dbReference>
<evidence type="ECO:0000256" key="5">
    <source>
        <dbReference type="PIRNR" id="PIRNR000477"/>
    </source>
</evidence>
<dbReference type="InParanoid" id="A0A316VGB6"/>
<dbReference type="Pfam" id="PF01048">
    <property type="entry name" value="PNP_UDP_1"/>
    <property type="match status" value="1"/>
</dbReference>
<dbReference type="InterPro" id="IPR011268">
    <property type="entry name" value="Purine_phosphorylase"/>
</dbReference>
<dbReference type="CDD" id="cd09009">
    <property type="entry name" value="PNP-EcPNPII_like"/>
    <property type="match status" value="1"/>
</dbReference>
<dbReference type="InterPro" id="IPR035994">
    <property type="entry name" value="Nucleoside_phosphorylase_sf"/>
</dbReference>
<feature type="domain" description="Nucleoside phosphorylase" evidence="7">
    <location>
        <begin position="38"/>
        <end position="290"/>
    </location>
</feature>
<dbReference type="RefSeq" id="XP_025356410.1">
    <property type="nucleotide sequence ID" value="XM_025498915.1"/>
</dbReference>
<dbReference type="GO" id="GO:0005737">
    <property type="term" value="C:cytoplasm"/>
    <property type="evidence" value="ECO:0007669"/>
    <property type="project" value="TreeGrafter"/>
</dbReference>
<evidence type="ECO:0000256" key="3">
    <source>
        <dbReference type="ARBA" id="ARBA00022676"/>
    </source>
</evidence>
<protein>
    <recommendedName>
        <fullName evidence="5">Purine nucleoside phosphorylase</fullName>
        <ecNumber evidence="5">2.4.2.1</ecNumber>
    </recommendedName>
    <alternativeName>
        <fullName evidence="5">Inosine-guanosine phosphorylase</fullName>
    </alternativeName>
</protein>
<feature type="binding site" evidence="6">
    <location>
        <position position="130"/>
    </location>
    <ligand>
        <name>phosphate</name>
        <dbReference type="ChEBI" id="CHEBI:43474"/>
    </ligand>
</feature>